<protein>
    <submittedName>
        <fullName evidence="1">Uncharacterized protein</fullName>
    </submittedName>
</protein>
<reference evidence="1 2" key="1">
    <citation type="journal article" date="2013" name="Mar. Genomics">
        <title>Expression of sulfatases in Rhodopirellula baltica and the diversity of sulfatases in the genus Rhodopirellula.</title>
        <authorList>
            <person name="Wegner C.E."/>
            <person name="Richter-Heitmann T."/>
            <person name="Klindworth A."/>
            <person name="Klockow C."/>
            <person name="Richter M."/>
            <person name="Achstetter T."/>
            <person name="Glockner F.O."/>
            <person name="Harder J."/>
        </authorList>
    </citation>
    <scope>NUCLEOTIDE SEQUENCE [LARGE SCALE GENOMIC DNA]</scope>
    <source>
        <strain evidence="1 2">SM41</strain>
    </source>
</reference>
<comment type="caution">
    <text evidence="1">The sequence shown here is derived from an EMBL/GenBank/DDBJ whole genome shotgun (WGS) entry which is preliminary data.</text>
</comment>
<dbReference type="Proteomes" id="UP000011885">
    <property type="component" value="Unassembled WGS sequence"/>
</dbReference>
<gene>
    <name evidence="1" type="ORF">RSSM_00002</name>
</gene>
<keyword evidence="2" id="KW-1185">Reference proteome</keyword>
<sequence>MIGQGRRGRLLTAAEMPHFRHLRCVRQHKIDIHSKQSDNGVL</sequence>
<accession>M5UB69</accession>
<proteinExistence type="predicted"/>
<name>M5UB69_9BACT</name>
<evidence type="ECO:0000313" key="1">
    <source>
        <dbReference type="EMBL" id="EMI58554.1"/>
    </source>
</evidence>
<dbReference type="EMBL" id="ANOH01000001">
    <property type="protein sequence ID" value="EMI58554.1"/>
    <property type="molecule type" value="Genomic_DNA"/>
</dbReference>
<evidence type="ECO:0000313" key="2">
    <source>
        <dbReference type="Proteomes" id="UP000011885"/>
    </source>
</evidence>
<organism evidence="1 2">
    <name type="scientific">Rhodopirellula sallentina SM41</name>
    <dbReference type="NCBI Taxonomy" id="1263870"/>
    <lineage>
        <taxon>Bacteria</taxon>
        <taxon>Pseudomonadati</taxon>
        <taxon>Planctomycetota</taxon>
        <taxon>Planctomycetia</taxon>
        <taxon>Pirellulales</taxon>
        <taxon>Pirellulaceae</taxon>
        <taxon>Rhodopirellula</taxon>
    </lineage>
</organism>
<dbReference type="AlphaFoldDB" id="M5UB69"/>